<feature type="region of interest" description="Disordered" evidence="1">
    <location>
        <begin position="368"/>
        <end position="437"/>
    </location>
</feature>
<evidence type="ECO:0008006" key="4">
    <source>
        <dbReference type="Google" id="ProtNLM"/>
    </source>
</evidence>
<proteinExistence type="predicted"/>
<name>K0SRI6_THAOC</name>
<feature type="compositionally biased region" description="Polar residues" evidence="1">
    <location>
        <begin position="1631"/>
        <end position="1646"/>
    </location>
</feature>
<dbReference type="SUPFAM" id="SSF56672">
    <property type="entry name" value="DNA/RNA polymerases"/>
    <property type="match status" value="1"/>
</dbReference>
<feature type="compositionally biased region" description="Polar residues" evidence="1">
    <location>
        <begin position="1583"/>
        <end position="1596"/>
    </location>
</feature>
<feature type="compositionally biased region" description="Basic and acidic residues" evidence="1">
    <location>
        <begin position="214"/>
        <end position="227"/>
    </location>
</feature>
<dbReference type="InterPro" id="IPR043502">
    <property type="entry name" value="DNA/RNA_pol_sf"/>
</dbReference>
<feature type="compositionally biased region" description="Basic residues" evidence="1">
    <location>
        <begin position="383"/>
        <end position="395"/>
    </location>
</feature>
<dbReference type="Proteomes" id="UP000266841">
    <property type="component" value="Unassembled WGS sequence"/>
</dbReference>
<feature type="compositionally biased region" description="Polar residues" evidence="1">
    <location>
        <begin position="703"/>
        <end position="712"/>
    </location>
</feature>
<feature type="region of interest" description="Disordered" evidence="1">
    <location>
        <begin position="326"/>
        <end position="354"/>
    </location>
</feature>
<dbReference type="PANTHER" id="PTHR33050:SF7">
    <property type="entry name" value="RIBONUCLEASE H"/>
    <property type="match status" value="1"/>
</dbReference>
<feature type="compositionally biased region" description="Basic and acidic residues" evidence="1">
    <location>
        <begin position="279"/>
        <end position="292"/>
    </location>
</feature>
<feature type="compositionally biased region" description="Basic and acidic residues" evidence="1">
    <location>
        <begin position="1085"/>
        <end position="1095"/>
    </location>
</feature>
<feature type="compositionally biased region" description="Low complexity" evidence="1">
    <location>
        <begin position="1760"/>
        <end position="1774"/>
    </location>
</feature>
<evidence type="ECO:0000256" key="1">
    <source>
        <dbReference type="SAM" id="MobiDB-lite"/>
    </source>
</evidence>
<keyword evidence="3" id="KW-1185">Reference proteome</keyword>
<dbReference type="InterPro" id="IPR052055">
    <property type="entry name" value="Hepadnavirus_pol/RT"/>
</dbReference>
<feature type="region of interest" description="Disordered" evidence="1">
    <location>
        <begin position="1578"/>
        <end position="1729"/>
    </location>
</feature>
<reference evidence="2 3" key="1">
    <citation type="journal article" date="2012" name="Genome Biol.">
        <title>Genome and low-iron response of an oceanic diatom adapted to chronic iron limitation.</title>
        <authorList>
            <person name="Lommer M."/>
            <person name="Specht M."/>
            <person name="Roy A.S."/>
            <person name="Kraemer L."/>
            <person name="Andreson R."/>
            <person name="Gutowska M.A."/>
            <person name="Wolf J."/>
            <person name="Bergner S.V."/>
            <person name="Schilhabel M.B."/>
            <person name="Klostermeier U.C."/>
            <person name="Beiko R.G."/>
            <person name="Rosenstiel P."/>
            <person name="Hippler M."/>
            <person name="Laroche J."/>
        </authorList>
    </citation>
    <scope>NUCLEOTIDE SEQUENCE [LARGE SCALE GENOMIC DNA]</scope>
    <source>
        <strain evidence="2 3">CCMP1005</strain>
    </source>
</reference>
<feature type="region of interest" description="Disordered" evidence="1">
    <location>
        <begin position="1077"/>
        <end position="1113"/>
    </location>
</feature>
<feature type="compositionally biased region" description="Basic and acidic residues" evidence="1">
    <location>
        <begin position="411"/>
        <end position="424"/>
    </location>
</feature>
<feature type="compositionally biased region" description="Polar residues" evidence="1">
    <location>
        <begin position="1477"/>
        <end position="1491"/>
    </location>
</feature>
<sequence>MRPRGGPPRMSEGVAASSLCYLPRQTPMAPSSVPRQPKVLVDWNTGSVQADPPSILTGAAQGWRSLTSAFNFSTRPESALLLRPEAPTFHPPSTLSAGAWCFTPPIIDLTAMLPSIQEGDEWAEEAGVGTTEMAAPEEVPILGSSLWHCSKTRAGSRTGAPAGSRDPAATSADSSTTAKAATKCMTGDGRRSTGVRALSRGLRRRLPRKAPKANKKESTSPRRKEPTYDVQPSRRKHPRSSRTPGAGRRRESRKPHAEGRRAHSTVPSRRQSRSALADRGIDDSRGGTENRRQGATIAAPPRNYYEPLDGGSVDAVDHALQEPAVLGGARPTVPRATDRKPAPVRGPSYSGYAWDKPLSETEEVEYLNGACPGYEPPAPLSKSQRRSQRRRRVAAKRTLNAAAKPFSPSATRERISAPFDRSRSGDLGQSAESKLSPTHPELLSELAAENAQFLRRKGWRQLAKWRRGRSALNEEVWKLPHDAAGYLSYLQRHGAPVHSSAAPKSPDELQAAVDRGAHPSAIDHQEFLWEEAYEMCQRRHTMVLPFSAVKHLEGVQISPPGVVPQQGRRPRTICDLTYSGVNETTVELTHGDAMRFGRALRRILFQIYRADPRWGPVYLSKIDISDGFYNVCVNANGSKQFGIVLPTPPGEEPLILFFLGLPMGWVSSPPTFCALTESAADVANDRIDANWAPPGHRCDSVADTPTESTRPASKTGPPPRIRHRVKGPVGRTDVYVDDFILLAQGGKRRRKRLRRILFHCIDMIFRPPDAKDDKWKKDPISLKKLLKGDGALETVKVILGWLVDTVAGTIELPPNRVERLKEILAAFPRSRKTCPKKDLHKLVGELRSMLLALPGGIGCMSWLQETLKTANNRVYLNQQFHDAIDDFKWLAKDVIARPTRLAEVVPEAPAFVGTVDASGTGMGGVWLPDGDALYSAALDPSSLEAARDFRRGGAVGSAMAARERSNAALFGPQRGSASSTPSPHPATGTSRIAGDPEGGGRPGSRTGLGLPSAGRGGPLCASTDLDKEVAHAACRRDAAGMPVPGGRYGFTDLDKEVTPRATDLNKEVRPAALDKVLGGSLPQPESRDAVVRDGDGPSESDTDLNKEVTQATTDLNKEVAPTACRRGAAGMPVPGGRYGFTDLDKEVTPRATDLNKEVRPAALDKVLGGSLPLPERRVTMDCPHDDETVPARALLRDGRPILWRLPFPDDIVTALVSDSNPDGIINNSELELAGIVATNDVLARESDVREATTATGTDNLPALSWSTKGAVSAKGPAAYLLRHQAMHQRVFRYQSRPFYVPGESNGMADDCSRLWHLSDSELVSYFNATYPQPKPWRLCHLEPGTASALFSALRCKRQPLPDTLAGATGEYTRAHGGPPILSNRTGRGSWQLAVNPSAHGLRKRLFNSLGKRYMRAAAREDSHMTTATQRGSVSSSAALDPSSLEAARDFRRGGAVGAAMAARERSNAALFGPLRGSVSSTSSQRLTTVDNRSGDAEGEGLLPFQRLTTVDNRRGDAEGEEVLTGDSRIGDLVTTATQRGSASSTPPFRLTTVDNRVGDAEGGAALTGDIRRGDLADEAAQRGSVSSTPSQRLNTVDNRRGDAEGEGVLPFQRLTTVDNRRGDAEGEEATQRGSVSSTSSQRLNTVDNRRGDAEGEGVLPFQRLTTVDNRRGDAEGEEVAAQHRSRRLPTGVSRIGDPEGGGRQSLGEGQPRRRDQRRPRSRIRRTTARRPQTLTIFLHCRGRPRGRFHRRGWLPTFSATKTTPTMVTPTTSTTRGVRGVS</sequence>
<feature type="region of interest" description="Disordered" evidence="1">
    <location>
        <begin position="1476"/>
        <end position="1499"/>
    </location>
</feature>
<feature type="region of interest" description="Disordered" evidence="1">
    <location>
        <begin position="970"/>
        <end position="1021"/>
    </location>
</feature>
<dbReference type="PANTHER" id="PTHR33050">
    <property type="entry name" value="REVERSE TRANSCRIPTASE DOMAIN-CONTAINING PROTEIN"/>
    <property type="match status" value="1"/>
</dbReference>
<feature type="region of interest" description="Disordered" evidence="1">
    <location>
        <begin position="694"/>
        <end position="726"/>
    </location>
</feature>
<feature type="region of interest" description="Disordered" evidence="1">
    <location>
        <begin position="1419"/>
        <end position="1440"/>
    </location>
</feature>
<comment type="caution">
    <text evidence="2">The sequence shown here is derived from an EMBL/GenBank/DDBJ whole genome shotgun (WGS) entry which is preliminary data.</text>
</comment>
<feature type="region of interest" description="Disordered" evidence="1">
    <location>
        <begin position="1759"/>
        <end position="1781"/>
    </location>
</feature>
<feature type="compositionally biased region" description="Basic residues" evidence="1">
    <location>
        <begin position="1714"/>
        <end position="1728"/>
    </location>
</feature>
<feature type="region of interest" description="Disordered" evidence="1">
    <location>
        <begin position="152"/>
        <end position="310"/>
    </location>
</feature>
<feature type="compositionally biased region" description="Low complexity" evidence="1">
    <location>
        <begin position="168"/>
        <end position="183"/>
    </location>
</feature>
<evidence type="ECO:0000313" key="2">
    <source>
        <dbReference type="EMBL" id="EJK68010.1"/>
    </source>
</evidence>
<evidence type="ECO:0000313" key="3">
    <source>
        <dbReference type="Proteomes" id="UP000266841"/>
    </source>
</evidence>
<accession>K0SRI6</accession>
<dbReference type="EMBL" id="AGNL01012215">
    <property type="protein sequence ID" value="EJK68010.1"/>
    <property type="molecule type" value="Genomic_DNA"/>
</dbReference>
<gene>
    <name evidence="2" type="ORF">THAOC_10863</name>
</gene>
<protein>
    <recommendedName>
        <fullName evidence="4">Reverse transcriptase domain-containing protein</fullName>
    </recommendedName>
</protein>
<feature type="compositionally biased region" description="Basic residues" evidence="1">
    <location>
        <begin position="201"/>
        <end position="213"/>
    </location>
</feature>
<feature type="compositionally biased region" description="Low complexity" evidence="1">
    <location>
        <begin position="975"/>
        <end position="990"/>
    </location>
</feature>
<organism evidence="2 3">
    <name type="scientific">Thalassiosira oceanica</name>
    <name type="common">Marine diatom</name>
    <dbReference type="NCBI Taxonomy" id="159749"/>
    <lineage>
        <taxon>Eukaryota</taxon>
        <taxon>Sar</taxon>
        <taxon>Stramenopiles</taxon>
        <taxon>Ochrophyta</taxon>
        <taxon>Bacillariophyta</taxon>
        <taxon>Coscinodiscophyceae</taxon>
        <taxon>Thalassiosirophycidae</taxon>
        <taxon>Thalassiosirales</taxon>
        <taxon>Thalassiosiraceae</taxon>
        <taxon>Thalassiosira</taxon>
    </lineage>
</organism>